<dbReference type="CDD" id="cd07438">
    <property type="entry name" value="PHP_HisPPase_AMP"/>
    <property type="match status" value="1"/>
</dbReference>
<keyword evidence="3" id="KW-1185">Reference proteome</keyword>
<dbReference type="Gene3D" id="1.10.150.650">
    <property type="match status" value="1"/>
</dbReference>
<evidence type="ECO:0000259" key="1">
    <source>
        <dbReference type="SMART" id="SM00481"/>
    </source>
</evidence>
<dbReference type="GO" id="GO:0004534">
    <property type="term" value="F:5'-3' RNA exonuclease activity"/>
    <property type="evidence" value="ECO:0007669"/>
    <property type="project" value="TreeGrafter"/>
</dbReference>
<dbReference type="InterPro" id="IPR003141">
    <property type="entry name" value="Pol/His_phosphatase_N"/>
</dbReference>
<dbReference type="AlphaFoldDB" id="A0A4R3MNE3"/>
<dbReference type="InterPro" id="IPR016195">
    <property type="entry name" value="Pol/histidinol_Pase-like"/>
</dbReference>
<dbReference type="Gene3D" id="3.20.20.140">
    <property type="entry name" value="Metal-dependent hydrolases"/>
    <property type="match status" value="1"/>
</dbReference>
<dbReference type="SUPFAM" id="SSF89550">
    <property type="entry name" value="PHP domain-like"/>
    <property type="match status" value="1"/>
</dbReference>
<organism evidence="2 3">
    <name type="scientific">Natranaerovirga pectinivora</name>
    <dbReference type="NCBI Taxonomy" id="682400"/>
    <lineage>
        <taxon>Bacteria</taxon>
        <taxon>Bacillati</taxon>
        <taxon>Bacillota</taxon>
        <taxon>Clostridia</taxon>
        <taxon>Lachnospirales</taxon>
        <taxon>Natranaerovirgaceae</taxon>
        <taxon>Natranaerovirga</taxon>
    </lineage>
</organism>
<dbReference type="Pfam" id="PF02811">
    <property type="entry name" value="PHP"/>
    <property type="match status" value="1"/>
</dbReference>
<evidence type="ECO:0000313" key="3">
    <source>
        <dbReference type="Proteomes" id="UP000294902"/>
    </source>
</evidence>
<feature type="domain" description="Polymerase/histidinol phosphatase N-terminal" evidence="1">
    <location>
        <begin position="2"/>
        <end position="67"/>
    </location>
</feature>
<evidence type="ECO:0000313" key="2">
    <source>
        <dbReference type="EMBL" id="TCT16775.1"/>
    </source>
</evidence>
<dbReference type="InterPro" id="IPR052018">
    <property type="entry name" value="PHP_domain"/>
</dbReference>
<dbReference type="PANTHER" id="PTHR42924:SF3">
    <property type="entry name" value="POLYMERASE_HISTIDINOL PHOSPHATASE N-TERMINAL DOMAIN-CONTAINING PROTEIN"/>
    <property type="match status" value="1"/>
</dbReference>
<dbReference type="PANTHER" id="PTHR42924">
    <property type="entry name" value="EXONUCLEASE"/>
    <property type="match status" value="1"/>
</dbReference>
<dbReference type="RefSeq" id="WP_132249108.1">
    <property type="nucleotide sequence ID" value="NZ_SMAL01000001.1"/>
</dbReference>
<reference evidence="2 3" key="1">
    <citation type="submission" date="2019-03" db="EMBL/GenBank/DDBJ databases">
        <title>Genomic Encyclopedia of Type Strains, Phase IV (KMG-IV): sequencing the most valuable type-strain genomes for metagenomic binning, comparative biology and taxonomic classification.</title>
        <authorList>
            <person name="Goeker M."/>
        </authorList>
    </citation>
    <scope>NUCLEOTIDE SEQUENCE [LARGE SCALE GENOMIC DNA]</scope>
    <source>
        <strain evidence="2 3">DSM 24629</strain>
    </source>
</reference>
<dbReference type="InterPro" id="IPR004013">
    <property type="entry name" value="PHP_dom"/>
</dbReference>
<dbReference type="OrthoDB" id="9804333at2"/>
<proteinExistence type="predicted"/>
<gene>
    <name evidence="2" type="ORF">EDC18_10170</name>
</gene>
<dbReference type="SMART" id="SM00481">
    <property type="entry name" value="POLIIIAc"/>
    <property type="match status" value="1"/>
</dbReference>
<protein>
    <recommendedName>
        <fullName evidence="1">Polymerase/histidinol phosphatase N-terminal domain-containing protein</fullName>
    </recommendedName>
</protein>
<accession>A0A4R3MNE3</accession>
<dbReference type="GO" id="GO:0035312">
    <property type="term" value="F:5'-3' DNA exonuclease activity"/>
    <property type="evidence" value="ECO:0007669"/>
    <property type="project" value="TreeGrafter"/>
</dbReference>
<sequence>MIDLHVHSNASDGTMTPTELVTYAKNKGIKAIALTDHDTINGVREAKAVGAALGVEVISGIELSTSYNNKDVHILGLFIDENNKGFIDELDAFKESRSDRNEMMIERLNELGIDISNEDLSNESCDGVITRAHFAKVLLKKGYIKKIDEAFKKYIGDNCPAFIPRSKVTPESAINLIKKYNGISILAHPFLYDLSTKGLIGLIEHLKEEGLDGIEAIYSLHSGSEQSYIKQLAKKYDLLISGGSDFHGSNKPFIDLGVGKGKLLVPDAVLEKLKLSLI</sequence>
<dbReference type="EMBL" id="SMAL01000001">
    <property type="protein sequence ID" value="TCT16775.1"/>
    <property type="molecule type" value="Genomic_DNA"/>
</dbReference>
<comment type="caution">
    <text evidence="2">The sequence shown here is derived from an EMBL/GenBank/DDBJ whole genome shotgun (WGS) entry which is preliminary data.</text>
</comment>
<dbReference type="Proteomes" id="UP000294902">
    <property type="component" value="Unassembled WGS sequence"/>
</dbReference>
<name>A0A4R3MNE3_9FIRM</name>